<sequence length="66" mass="7368">MPEQCAAYSCSNWRTIANRARGITFHKTTALLKDYHKRAEQSPHTPGTEEGVALHCITAGHLLDFD</sequence>
<dbReference type="AlphaFoldDB" id="A0AAV6FCU2"/>
<evidence type="ECO:0000313" key="2">
    <source>
        <dbReference type="Proteomes" id="UP000823561"/>
    </source>
</evidence>
<comment type="caution">
    <text evidence="1">The sequence shown here is derived from an EMBL/GenBank/DDBJ whole genome shotgun (WGS) entry which is preliminary data.</text>
</comment>
<name>A0AAV6FCU2_9TELE</name>
<reference evidence="1" key="1">
    <citation type="submission" date="2020-10" db="EMBL/GenBank/DDBJ databases">
        <title>Chromosome-scale genome assembly of the Allis shad, Alosa alosa.</title>
        <authorList>
            <person name="Margot Z."/>
            <person name="Christophe K."/>
            <person name="Cabau C."/>
            <person name="Louis A."/>
            <person name="Berthelot C."/>
            <person name="Parey E."/>
            <person name="Roest Crollius H."/>
            <person name="Montfort J."/>
            <person name="Robinson-Rechavi M."/>
            <person name="Bucao C."/>
            <person name="Bouchez O."/>
            <person name="Gislard M."/>
            <person name="Lluch J."/>
            <person name="Milhes M."/>
            <person name="Lampietro C."/>
            <person name="Lopez Roques C."/>
            <person name="Donnadieu C."/>
            <person name="Braasch I."/>
            <person name="Desvignes T."/>
            <person name="Postlethwait J."/>
            <person name="Bobe J."/>
            <person name="Guiguen Y."/>
        </authorList>
    </citation>
    <scope>NUCLEOTIDE SEQUENCE</scope>
    <source>
        <strain evidence="1">M-15738</strain>
        <tissue evidence="1">Blood</tissue>
    </source>
</reference>
<gene>
    <name evidence="1" type="ORF">AALO_G00294240</name>
</gene>
<accession>A0AAV6FCU2</accession>
<dbReference type="EMBL" id="JADWDJ010000024">
    <property type="protein sequence ID" value="KAG5260593.1"/>
    <property type="molecule type" value="Genomic_DNA"/>
</dbReference>
<proteinExistence type="predicted"/>
<organism evidence="1 2">
    <name type="scientific">Alosa alosa</name>
    <name type="common">allis shad</name>
    <dbReference type="NCBI Taxonomy" id="278164"/>
    <lineage>
        <taxon>Eukaryota</taxon>
        <taxon>Metazoa</taxon>
        <taxon>Chordata</taxon>
        <taxon>Craniata</taxon>
        <taxon>Vertebrata</taxon>
        <taxon>Euteleostomi</taxon>
        <taxon>Actinopterygii</taxon>
        <taxon>Neopterygii</taxon>
        <taxon>Teleostei</taxon>
        <taxon>Clupei</taxon>
        <taxon>Clupeiformes</taxon>
        <taxon>Clupeoidei</taxon>
        <taxon>Clupeidae</taxon>
        <taxon>Alosa</taxon>
    </lineage>
</organism>
<keyword evidence="2" id="KW-1185">Reference proteome</keyword>
<evidence type="ECO:0000313" key="1">
    <source>
        <dbReference type="EMBL" id="KAG5260593.1"/>
    </source>
</evidence>
<dbReference type="Proteomes" id="UP000823561">
    <property type="component" value="Chromosome 24"/>
</dbReference>
<protein>
    <submittedName>
        <fullName evidence="1">Uncharacterized protein</fullName>
    </submittedName>
</protein>